<dbReference type="InterPro" id="IPR050161">
    <property type="entry name" value="Siro_Cobalamin_biosynth"/>
</dbReference>
<dbReference type="CDD" id="cd11641">
    <property type="entry name" value="Precorrin-4_C11-MT"/>
    <property type="match status" value="1"/>
</dbReference>
<sequence>MNNSTNIIHFVGAGPGDPELITVKGRRLLAEAELIVYTGSLVPETLLVGLTAEIHNSAGLTLDEVITLLAEGWRRGRRVVRLHTGDPAIYGAIGEQMARLGELDIPWRVVPGVSSVTAAAAALSAELTLPEVSQSVIITRRGGRTPVPEREQLPALAACQATMTILLSAGMMNEVTTDLLAGGYPPETPAAVVANASQPEERIVRGTLADIADKAQAAGITKTAIIVVGKVLTAGAPPVMSKLYDPDFSHGYR</sequence>
<organism evidence="9 10">
    <name type="scientific">Desulfurivibrio alkaliphilus (strain DSM 19089 / UNIQEM U267 / AHT2)</name>
    <dbReference type="NCBI Taxonomy" id="589865"/>
    <lineage>
        <taxon>Bacteria</taxon>
        <taxon>Pseudomonadati</taxon>
        <taxon>Thermodesulfobacteriota</taxon>
        <taxon>Desulfobulbia</taxon>
        <taxon>Desulfobulbales</taxon>
        <taxon>Desulfobulbaceae</taxon>
        <taxon>Desulfurivibrio</taxon>
    </lineage>
</organism>
<evidence type="ECO:0000259" key="8">
    <source>
        <dbReference type="Pfam" id="PF00590"/>
    </source>
</evidence>
<dbReference type="InterPro" id="IPR014776">
    <property type="entry name" value="4pyrrole_Mease_sub2"/>
</dbReference>
<dbReference type="EMBL" id="CP001940">
    <property type="protein sequence ID" value="ADH86281.1"/>
    <property type="molecule type" value="Genomic_DNA"/>
</dbReference>
<dbReference type="GO" id="GO:0046026">
    <property type="term" value="F:precorrin-4 C11-methyltransferase activity"/>
    <property type="evidence" value="ECO:0007669"/>
    <property type="project" value="UniProtKB-EC"/>
</dbReference>
<dbReference type="Proteomes" id="UP000001508">
    <property type="component" value="Chromosome"/>
</dbReference>
<dbReference type="STRING" id="589865.DaAHT2_1586"/>
<gene>
    <name evidence="9" type="ordered locus">DaAHT2_1586</name>
</gene>
<accession>D6Z406</accession>
<reference evidence="10" key="1">
    <citation type="submission" date="2010-02" db="EMBL/GenBank/DDBJ databases">
        <title>Complete sequence of Desulfurivibrio alkaliphilus AHT2.</title>
        <authorList>
            <consortium name="US DOE Joint Genome Institute"/>
            <person name="Pitluck S."/>
            <person name="Chertkov O."/>
            <person name="Detter J.C."/>
            <person name="Han C."/>
            <person name="Tapia R."/>
            <person name="Larimer F."/>
            <person name="Land M."/>
            <person name="Hauser L."/>
            <person name="Kyrpides N."/>
            <person name="Mikhailova N."/>
            <person name="Sorokin D.Y."/>
            <person name="Muyzer G."/>
            <person name="Woyke T."/>
        </authorList>
    </citation>
    <scope>NUCLEOTIDE SEQUENCE [LARGE SCALE GENOMIC DNA]</scope>
    <source>
        <strain evidence="10">DSM 19089 / UNIQEM U267 / AHT2</strain>
    </source>
</reference>
<evidence type="ECO:0000256" key="7">
    <source>
        <dbReference type="RuleBase" id="RU003960"/>
    </source>
</evidence>
<dbReference type="UniPathway" id="UPA00148"/>
<dbReference type="eggNOG" id="COG2875">
    <property type="taxonomic scope" value="Bacteria"/>
</dbReference>
<dbReference type="InParanoid" id="D6Z406"/>
<dbReference type="Pfam" id="PF00590">
    <property type="entry name" value="TP_methylase"/>
    <property type="match status" value="1"/>
</dbReference>
<dbReference type="Gene3D" id="3.40.1010.10">
    <property type="entry name" value="Cobalt-precorrin-4 Transmethylase, Domain 1"/>
    <property type="match status" value="1"/>
</dbReference>
<dbReference type="NCBIfam" id="TIGR01465">
    <property type="entry name" value="cobM_cbiF"/>
    <property type="match status" value="1"/>
</dbReference>
<dbReference type="GO" id="GO:0032259">
    <property type="term" value="P:methylation"/>
    <property type="evidence" value="ECO:0007669"/>
    <property type="project" value="UniProtKB-KW"/>
</dbReference>
<evidence type="ECO:0000256" key="3">
    <source>
        <dbReference type="ARBA" id="ARBA00022573"/>
    </source>
</evidence>
<dbReference type="RefSeq" id="WP_013163808.1">
    <property type="nucleotide sequence ID" value="NC_014216.1"/>
</dbReference>
<evidence type="ECO:0000256" key="2">
    <source>
        <dbReference type="ARBA" id="ARBA00005879"/>
    </source>
</evidence>
<dbReference type="PROSITE" id="PS00839">
    <property type="entry name" value="SUMT_1"/>
    <property type="match status" value="1"/>
</dbReference>
<keyword evidence="4 7" id="KW-0489">Methyltransferase</keyword>
<evidence type="ECO:0000256" key="6">
    <source>
        <dbReference type="ARBA" id="ARBA00022691"/>
    </source>
</evidence>
<dbReference type="EC" id="2.1.1.133" evidence="9"/>
<name>D6Z406_DESAT</name>
<evidence type="ECO:0000256" key="4">
    <source>
        <dbReference type="ARBA" id="ARBA00022603"/>
    </source>
</evidence>
<protein>
    <submittedName>
        <fullName evidence="9">Precorrin-4 C11-methyltransferase</fullName>
        <ecNumber evidence="9">2.1.1.133</ecNumber>
    </submittedName>
</protein>
<keyword evidence="6" id="KW-0949">S-adenosyl-L-methionine</keyword>
<dbReference type="PANTHER" id="PTHR45790:SF4">
    <property type="entry name" value="COBALT-PRECORRIN-4 C(11)-METHYLTRANSFERASE"/>
    <property type="match status" value="1"/>
</dbReference>
<dbReference type="KEGG" id="dak:DaAHT2_1586"/>
<dbReference type="OrthoDB" id="9815856at2"/>
<dbReference type="HOGENOM" id="CLU_011276_7_1_7"/>
<comment type="pathway">
    <text evidence="1">Cofactor biosynthesis; adenosylcobalamin biosynthesis.</text>
</comment>
<keyword evidence="5 7" id="KW-0808">Transferase</keyword>
<evidence type="ECO:0000313" key="9">
    <source>
        <dbReference type="EMBL" id="ADH86281.1"/>
    </source>
</evidence>
<dbReference type="AlphaFoldDB" id="D6Z406"/>
<evidence type="ECO:0000256" key="5">
    <source>
        <dbReference type="ARBA" id="ARBA00022679"/>
    </source>
</evidence>
<dbReference type="GO" id="GO:0009236">
    <property type="term" value="P:cobalamin biosynthetic process"/>
    <property type="evidence" value="ECO:0007669"/>
    <property type="project" value="UniProtKB-UniPathway"/>
</dbReference>
<dbReference type="SUPFAM" id="SSF53790">
    <property type="entry name" value="Tetrapyrrole methylase"/>
    <property type="match status" value="1"/>
</dbReference>
<evidence type="ECO:0000256" key="1">
    <source>
        <dbReference type="ARBA" id="ARBA00004953"/>
    </source>
</evidence>
<dbReference type="InterPro" id="IPR006362">
    <property type="entry name" value="Cbl_synth_CobM/CibF"/>
</dbReference>
<keyword evidence="3" id="KW-0169">Cobalamin biosynthesis</keyword>
<dbReference type="InterPro" id="IPR003043">
    <property type="entry name" value="Uropor_MeTrfase_CS"/>
</dbReference>
<dbReference type="PANTHER" id="PTHR45790">
    <property type="entry name" value="SIROHEME SYNTHASE-RELATED"/>
    <property type="match status" value="1"/>
</dbReference>
<dbReference type="InterPro" id="IPR035996">
    <property type="entry name" value="4pyrrol_Methylase_sf"/>
</dbReference>
<dbReference type="PROSITE" id="PS00840">
    <property type="entry name" value="SUMT_2"/>
    <property type="match status" value="1"/>
</dbReference>
<dbReference type="InterPro" id="IPR000878">
    <property type="entry name" value="4pyrrol_Mease"/>
</dbReference>
<comment type="similarity">
    <text evidence="2 7">Belongs to the precorrin methyltransferase family.</text>
</comment>
<feature type="domain" description="Tetrapyrrole methylase" evidence="8">
    <location>
        <begin position="8"/>
        <end position="211"/>
    </location>
</feature>
<dbReference type="InterPro" id="IPR014777">
    <property type="entry name" value="4pyrrole_Mease_sub1"/>
</dbReference>
<proteinExistence type="inferred from homology"/>
<dbReference type="Gene3D" id="3.30.950.10">
    <property type="entry name" value="Methyltransferase, Cobalt-precorrin-4 Transmethylase, Domain 2"/>
    <property type="match status" value="1"/>
</dbReference>
<keyword evidence="10" id="KW-1185">Reference proteome</keyword>
<evidence type="ECO:0000313" key="10">
    <source>
        <dbReference type="Proteomes" id="UP000001508"/>
    </source>
</evidence>